<dbReference type="InterPro" id="IPR050833">
    <property type="entry name" value="Poly_Biosynth_Transport"/>
</dbReference>
<feature type="transmembrane region" description="Helical" evidence="6">
    <location>
        <begin position="350"/>
        <end position="375"/>
    </location>
</feature>
<feature type="transmembrane region" description="Helical" evidence="6">
    <location>
        <begin position="21"/>
        <end position="41"/>
    </location>
</feature>
<keyword evidence="2" id="KW-1003">Cell membrane</keyword>
<dbReference type="EMBL" id="CZKA01000016">
    <property type="protein sequence ID" value="CUR55117.1"/>
    <property type="molecule type" value="Genomic_DNA"/>
</dbReference>
<feature type="transmembrane region" description="Helical" evidence="6">
    <location>
        <begin position="278"/>
        <end position="298"/>
    </location>
</feature>
<evidence type="ECO:0000256" key="4">
    <source>
        <dbReference type="ARBA" id="ARBA00022989"/>
    </source>
</evidence>
<evidence type="ECO:0000256" key="2">
    <source>
        <dbReference type="ARBA" id="ARBA00022475"/>
    </source>
</evidence>
<feature type="transmembrane region" description="Helical" evidence="6">
    <location>
        <begin position="53"/>
        <end position="72"/>
    </location>
</feature>
<dbReference type="GO" id="GO:0005886">
    <property type="term" value="C:plasma membrane"/>
    <property type="evidence" value="ECO:0007669"/>
    <property type="project" value="UniProtKB-SubCell"/>
</dbReference>
<accession>A0A2P2BZB8</accession>
<reference evidence="7" key="1">
    <citation type="submission" date="2015-08" db="EMBL/GenBank/DDBJ databases">
        <authorList>
            <person name="Babu N.S."/>
            <person name="Beckwith C.J."/>
            <person name="Beseler K.G."/>
            <person name="Brison A."/>
            <person name="Carone J.V."/>
            <person name="Caskin T.P."/>
            <person name="Diamond M."/>
            <person name="Durham M.E."/>
            <person name="Foxe J.M."/>
            <person name="Go M."/>
            <person name="Henderson B.A."/>
            <person name="Jones I.B."/>
            <person name="McGettigan J.A."/>
            <person name="Micheletti S.J."/>
            <person name="Nasrallah M.E."/>
            <person name="Ortiz D."/>
            <person name="Piller C.R."/>
            <person name="Privatt S.R."/>
            <person name="Schneider S.L."/>
            <person name="Sharp S."/>
            <person name="Smith T.C."/>
            <person name="Stanton J.D."/>
            <person name="Ullery H.E."/>
            <person name="Wilson R.J."/>
            <person name="Serrano M.G."/>
            <person name="Buck G."/>
            <person name="Lee V."/>
            <person name="Wang Y."/>
            <person name="Carvalho R."/>
            <person name="Voegtly L."/>
            <person name="Shi R."/>
            <person name="Duckworth R."/>
            <person name="Johnson A."/>
            <person name="Loviza R."/>
            <person name="Walstead R."/>
            <person name="Shah Z."/>
            <person name="Kiflezghi M."/>
            <person name="Wade K."/>
            <person name="Ball S.L."/>
            <person name="Bradley K.W."/>
            <person name="Asai D.J."/>
            <person name="Bowman C.A."/>
            <person name="Russell D.A."/>
            <person name="Pope W.H."/>
            <person name="Jacobs-Sera D."/>
            <person name="Hendrix R.W."/>
            <person name="Hatfull G.F."/>
        </authorList>
    </citation>
    <scope>NUCLEOTIDE SEQUENCE</scope>
</reference>
<feature type="transmembrane region" description="Helical" evidence="6">
    <location>
        <begin position="164"/>
        <end position="184"/>
    </location>
</feature>
<evidence type="ECO:0000256" key="3">
    <source>
        <dbReference type="ARBA" id="ARBA00022692"/>
    </source>
</evidence>
<gene>
    <name evidence="7" type="ORF">NOCA2230037</name>
</gene>
<dbReference type="PANTHER" id="PTHR30250">
    <property type="entry name" value="PST FAMILY PREDICTED COLANIC ACID TRANSPORTER"/>
    <property type="match status" value="1"/>
</dbReference>
<evidence type="ECO:0000256" key="5">
    <source>
        <dbReference type="ARBA" id="ARBA00023136"/>
    </source>
</evidence>
<proteinExistence type="predicted"/>
<name>A0A2P2BZB8_9ZZZZ</name>
<dbReference type="AlphaFoldDB" id="A0A2P2BZB8"/>
<protein>
    <submittedName>
        <fullName evidence="7">Uncharacterized protein</fullName>
    </submittedName>
</protein>
<feature type="transmembrane region" description="Helical" evidence="6">
    <location>
        <begin position="440"/>
        <end position="462"/>
    </location>
</feature>
<feature type="transmembrane region" description="Helical" evidence="6">
    <location>
        <begin position="468"/>
        <end position="487"/>
    </location>
</feature>
<feature type="transmembrane region" description="Helical" evidence="6">
    <location>
        <begin position="128"/>
        <end position="152"/>
    </location>
</feature>
<feature type="transmembrane region" description="Helical" evidence="6">
    <location>
        <begin position="319"/>
        <end position="344"/>
    </location>
</feature>
<feature type="transmembrane region" description="Helical" evidence="6">
    <location>
        <begin position="190"/>
        <end position="211"/>
    </location>
</feature>
<sequence>MTETEPPSRADGELGRAARGGAITLVGAGLSAVLGFALSFLMARALGADGVGVVWQAIAAFTIVMSLARLGLDTTAVWLLPQLMSLDRSQVRGAVVGLLVPAFVLPCLVTAGWFVFRAVWATGDRDTPVIDAISVVAIFLPAACVMTVALASTRAFGGVVPFNLIGNILVPALRPVLIVGAVAAGGSTTAVALGWATPWLVGMVLALAVLLRKVTRVNRGQGGGWRTGRAMYGRIFRFSLPRVLASGLDQTITWLDVILVGIIAGPTAAGVYGSVSRFVNAGVVVATAFRIVVAPRFSALLSEGKPAEVGRLYAVTARWILLFGAPAYIILATFAPTVLGWLGAGFSDGVASMIVLCFGSIVVLSAGNVQSLLLMSGRSAASAQNKAIVVAFNVAGNLLLVPLVGIIGAASVWAASMVLDTALAAWQVRRSTGLSLEFGSIAYVATVVTLCVAVPAVAVALVLGQGTWQLIVAVVLGGMVLLGYAFLDRRRLELGELRHIRRPTATGSPSSS</sequence>
<dbReference type="InterPro" id="IPR002797">
    <property type="entry name" value="Polysacc_synth"/>
</dbReference>
<dbReference type="PANTHER" id="PTHR30250:SF11">
    <property type="entry name" value="O-ANTIGEN TRANSPORTER-RELATED"/>
    <property type="match status" value="1"/>
</dbReference>
<feature type="transmembrane region" description="Helical" evidence="6">
    <location>
        <begin position="93"/>
        <end position="116"/>
    </location>
</feature>
<organism evidence="7">
    <name type="scientific">metagenome</name>
    <dbReference type="NCBI Taxonomy" id="256318"/>
    <lineage>
        <taxon>unclassified sequences</taxon>
        <taxon>metagenomes</taxon>
    </lineage>
</organism>
<keyword evidence="4 6" id="KW-1133">Transmembrane helix</keyword>
<evidence type="ECO:0000256" key="6">
    <source>
        <dbReference type="SAM" id="Phobius"/>
    </source>
</evidence>
<comment type="subcellular location">
    <subcellularLocation>
        <location evidence="1">Cell membrane</location>
        <topology evidence="1">Multi-pass membrane protein</topology>
    </subcellularLocation>
</comment>
<feature type="transmembrane region" description="Helical" evidence="6">
    <location>
        <begin position="387"/>
        <end position="404"/>
    </location>
</feature>
<evidence type="ECO:0000256" key="1">
    <source>
        <dbReference type="ARBA" id="ARBA00004651"/>
    </source>
</evidence>
<dbReference type="CDD" id="cd13128">
    <property type="entry name" value="MATE_Wzx_like"/>
    <property type="match status" value="1"/>
</dbReference>
<keyword evidence="5 6" id="KW-0472">Membrane</keyword>
<keyword evidence="3 6" id="KW-0812">Transmembrane</keyword>
<dbReference type="Pfam" id="PF01943">
    <property type="entry name" value="Polysacc_synt"/>
    <property type="match status" value="1"/>
</dbReference>
<feature type="transmembrane region" description="Helical" evidence="6">
    <location>
        <begin position="252"/>
        <end position="272"/>
    </location>
</feature>
<evidence type="ECO:0000313" key="7">
    <source>
        <dbReference type="EMBL" id="CUR55117.1"/>
    </source>
</evidence>